<dbReference type="FunFam" id="3.90.226.10:FF:000025">
    <property type="entry name" value="Peroxisomal fatty acid beta-oxidation multifunctional protein"/>
    <property type="match status" value="1"/>
</dbReference>
<keyword evidence="7" id="KW-1185">Reference proteome</keyword>
<organism evidence="6 7">
    <name type="scientific">Lactuca virosa</name>
    <dbReference type="NCBI Taxonomy" id="75947"/>
    <lineage>
        <taxon>Eukaryota</taxon>
        <taxon>Viridiplantae</taxon>
        <taxon>Streptophyta</taxon>
        <taxon>Embryophyta</taxon>
        <taxon>Tracheophyta</taxon>
        <taxon>Spermatophyta</taxon>
        <taxon>Magnoliopsida</taxon>
        <taxon>eudicotyledons</taxon>
        <taxon>Gunneridae</taxon>
        <taxon>Pentapetalae</taxon>
        <taxon>asterids</taxon>
        <taxon>campanulids</taxon>
        <taxon>Asterales</taxon>
        <taxon>Asteraceae</taxon>
        <taxon>Cichorioideae</taxon>
        <taxon>Cichorieae</taxon>
        <taxon>Lactucinae</taxon>
        <taxon>Lactuca</taxon>
    </lineage>
</organism>
<evidence type="ECO:0000256" key="1">
    <source>
        <dbReference type="ARBA" id="ARBA00023235"/>
    </source>
</evidence>
<gene>
    <name evidence="6" type="ORF">LVIROSA_LOCUS5233</name>
</gene>
<dbReference type="SUPFAM" id="SSF52096">
    <property type="entry name" value="ClpP/crotonase"/>
    <property type="match status" value="1"/>
</dbReference>
<feature type="domain" description="3-hydroxyacyl-CoA dehydrogenase NAD binding" evidence="5">
    <location>
        <begin position="312"/>
        <end position="394"/>
    </location>
</feature>
<dbReference type="Pfam" id="PF00378">
    <property type="entry name" value="ECH_1"/>
    <property type="match status" value="1"/>
</dbReference>
<dbReference type="PANTHER" id="PTHR23309:SF9">
    <property type="entry name" value="PEROXISOMAL FATTY ACID BETA-OXIDATION MULTIFUNCTIONAL PROTEIN MFP2"/>
    <property type="match status" value="1"/>
</dbReference>
<keyword evidence="2" id="KW-0456">Lyase</keyword>
<dbReference type="EMBL" id="CAKMRJ010000113">
    <property type="protein sequence ID" value="CAH1417559.1"/>
    <property type="molecule type" value="Genomic_DNA"/>
</dbReference>
<protein>
    <recommendedName>
        <fullName evidence="5">3-hydroxyacyl-CoA dehydrogenase NAD binding domain-containing protein</fullName>
    </recommendedName>
</protein>
<dbReference type="GO" id="GO:0016829">
    <property type="term" value="F:lyase activity"/>
    <property type="evidence" value="ECO:0007669"/>
    <property type="project" value="UniProtKB-KW"/>
</dbReference>
<comment type="caution">
    <text evidence="6">The sequence shown here is derived from an EMBL/GenBank/DDBJ whole genome shotgun (WGS) entry which is preliminary data.</text>
</comment>
<dbReference type="InterPro" id="IPR029045">
    <property type="entry name" value="ClpP/crotonase-like_dom_sf"/>
</dbReference>
<reference evidence="6 7" key="1">
    <citation type="submission" date="2022-01" db="EMBL/GenBank/DDBJ databases">
        <authorList>
            <person name="Xiong W."/>
            <person name="Schranz E."/>
        </authorList>
    </citation>
    <scope>NUCLEOTIDE SEQUENCE [LARGE SCALE GENOMIC DNA]</scope>
</reference>
<keyword evidence="1" id="KW-0413">Isomerase</keyword>
<dbReference type="SUPFAM" id="SSF51735">
    <property type="entry name" value="NAD(P)-binding Rossmann-fold domains"/>
    <property type="match status" value="1"/>
</dbReference>
<dbReference type="CDD" id="cd06558">
    <property type="entry name" value="crotonase-like"/>
    <property type="match status" value="1"/>
</dbReference>
<evidence type="ECO:0000259" key="5">
    <source>
        <dbReference type="Pfam" id="PF02737"/>
    </source>
</evidence>
<dbReference type="Gene3D" id="3.40.50.720">
    <property type="entry name" value="NAD(P)-binding Rossmann-like Domain"/>
    <property type="match status" value="1"/>
</dbReference>
<dbReference type="InterPro" id="IPR018376">
    <property type="entry name" value="Enoyl-CoA_hyd/isom_CS"/>
</dbReference>
<name>A0AAU9M0I0_9ASTR</name>
<evidence type="ECO:0000256" key="4">
    <source>
        <dbReference type="RuleBase" id="RU003707"/>
    </source>
</evidence>
<evidence type="ECO:0000256" key="2">
    <source>
        <dbReference type="ARBA" id="ARBA00023239"/>
    </source>
</evidence>
<dbReference type="InterPro" id="IPR036291">
    <property type="entry name" value="NAD(P)-bd_dom_sf"/>
</dbReference>
<evidence type="ECO:0000313" key="7">
    <source>
        <dbReference type="Proteomes" id="UP001157418"/>
    </source>
</evidence>
<comment type="similarity">
    <text evidence="4">Belongs to the enoyl-CoA hydratase/isomerase family.</text>
</comment>
<dbReference type="GO" id="GO:0070403">
    <property type="term" value="F:NAD+ binding"/>
    <property type="evidence" value="ECO:0007669"/>
    <property type="project" value="InterPro"/>
</dbReference>
<dbReference type="Gene3D" id="3.90.226.10">
    <property type="entry name" value="2-enoyl-CoA Hydratase, Chain A, domain 1"/>
    <property type="match status" value="1"/>
</dbReference>
<dbReference type="GO" id="GO:0016853">
    <property type="term" value="F:isomerase activity"/>
    <property type="evidence" value="ECO:0007669"/>
    <property type="project" value="UniProtKB-KW"/>
</dbReference>
<dbReference type="GO" id="GO:0005777">
    <property type="term" value="C:peroxisome"/>
    <property type="evidence" value="ECO:0007669"/>
    <property type="project" value="TreeGrafter"/>
</dbReference>
<dbReference type="PROSITE" id="PS00166">
    <property type="entry name" value="ENOYL_COA_HYDRATASE"/>
    <property type="match status" value="1"/>
</dbReference>
<evidence type="ECO:0000256" key="3">
    <source>
        <dbReference type="ARBA" id="ARBA00023268"/>
    </source>
</evidence>
<dbReference type="GO" id="GO:0006635">
    <property type="term" value="P:fatty acid beta-oxidation"/>
    <property type="evidence" value="ECO:0007669"/>
    <property type="project" value="TreeGrafter"/>
</dbReference>
<sequence>MAMKAKTQLVIGDDGVAIITLNNPPLNLLSFEVMLSLKSSIEEALLCNEVKAIVVNGSRGKFSGGADVTVFGKSEMVKKRNEVGFLSIELITNLLEAARKPLVAAIDGPAFGGGLEIALACHARISTPTSQLGLTELQYGIIPGFGGTQRLPRLVGLPKALEMILMSKRVNGKDAFSMSLVDALAPADELIRSASRWGLDISEARKPWIRSLYRTNRLEPLKEARLILNMARDEAQKQNPNVTHPLICIDVIEEGIVSGARIGLWKEAEALNELRQSETCKSLVHIFFARYNTSKISGITDMGLQPRKVNRVGVIGPGSIAIATAFILANFPVILKEDDENYLVSALGEIKANLQSHLMAGKMTTEKLERAVSLLKGVLNYDSFKDVDLVVEALSRSFLDVSQNPDGCIPVAVTWHTQELAKDAHWERYIRTCYREVVKFANKSSIFARGLVKVPPIWK</sequence>
<evidence type="ECO:0000313" key="6">
    <source>
        <dbReference type="EMBL" id="CAH1417559.1"/>
    </source>
</evidence>
<accession>A0AAU9M0I0</accession>
<dbReference type="AlphaFoldDB" id="A0AAU9M0I0"/>
<dbReference type="InterPro" id="IPR001753">
    <property type="entry name" value="Enoyl-CoA_hydra/iso"/>
</dbReference>
<dbReference type="InterPro" id="IPR006176">
    <property type="entry name" value="3-OHacyl-CoA_DH_NAD-bd"/>
</dbReference>
<dbReference type="GO" id="GO:0003857">
    <property type="term" value="F:(3S)-3-hydroxyacyl-CoA dehydrogenase (NAD+) activity"/>
    <property type="evidence" value="ECO:0007669"/>
    <property type="project" value="TreeGrafter"/>
</dbReference>
<dbReference type="Proteomes" id="UP001157418">
    <property type="component" value="Unassembled WGS sequence"/>
</dbReference>
<proteinExistence type="inferred from homology"/>
<keyword evidence="3" id="KW-0511">Multifunctional enzyme</keyword>
<dbReference type="PANTHER" id="PTHR23309">
    <property type="entry name" value="3-HYDROXYACYL-COA DEHYROGENASE"/>
    <property type="match status" value="1"/>
</dbReference>
<dbReference type="Pfam" id="PF02737">
    <property type="entry name" value="3HCDH_N"/>
    <property type="match status" value="1"/>
</dbReference>